<protein>
    <recommendedName>
        <fullName evidence="4">FAD dependent oxidoreductase domain-containing protein</fullName>
    </recommendedName>
</protein>
<dbReference type="Gene3D" id="3.40.50.720">
    <property type="entry name" value="NAD(P)-binding Rossmann-like Domain"/>
    <property type="match status" value="1"/>
</dbReference>
<dbReference type="EMBL" id="JAEUBE010000295">
    <property type="protein sequence ID" value="KAH3665629.1"/>
    <property type="molecule type" value="Genomic_DNA"/>
</dbReference>
<dbReference type="Proteomes" id="UP000769157">
    <property type="component" value="Unassembled WGS sequence"/>
</dbReference>
<reference evidence="2" key="2">
    <citation type="submission" date="2021-01" db="EMBL/GenBank/DDBJ databases">
        <authorList>
            <person name="Schikora-Tamarit M.A."/>
        </authorList>
    </citation>
    <scope>NUCLEOTIDE SEQUENCE</scope>
    <source>
        <strain evidence="2">CBS6075</strain>
    </source>
</reference>
<proteinExistence type="predicted"/>
<sequence>MEHTVVVIGLSFVSVCIAKHLAETCGRYVVLVSTETLQDVVSNENIAHIVQHPAHKTQQQNTLHTFQRLAPNPGTLAVVDRLQQSEIGTASSSQSILINPRQMLVDMYQFLTSLGPQFKHFVLPSQVSSLEHYCSMFPTATSFVNCSVGESMGCVRVQSVLLHLNSALDYAVTHKTALNQHTKLTPVVGNPQLAVLSGPHQYNDFYIHPRDSDTLTLLYRASTYYPHIVAACKVLSSEVIFKQCMENQCGKIFLTIGPRGQKIVNVLGFGLTEADVIDEAIEYVPLLVKSELKAHF</sequence>
<dbReference type="RefSeq" id="XP_046060833.1">
    <property type="nucleotide sequence ID" value="XM_046204828.1"/>
</dbReference>
<keyword evidence="3" id="KW-1185">Reference proteome</keyword>
<comment type="caution">
    <text evidence="2">The sequence shown here is derived from an EMBL/GenBank/DDBJ whole genome shotgun (WGS) entry which is preliminary data.</text>
</comment>
<keyword evidence="1" id="KW-0732">Signal</keyword>
<accession>A0A9P8T4V0</accession>
<gene>
    <name evidence="2" type="ORF">OGAPHI_003817</name>
</gene>
<dbReference type="GeneID" id="70235782"/>
<evidence type="ECO:0000256" key="1">
    <source>
        <dbReference type="SAM" id="SignalP"/>
    </source>
</evidence>
<evidence type="ECO:0000313" key="3">
    <source>
        <dbReference type="Proteomes" id="UP000769157"/>
    </source>
</evidence>
<evidence type="ECO:0000313" key="2">
    <source>
        <dbReference type="EMBL" id="KAH3665629.1"/>
    </source>
</evidence>
<name>A0A9P8T4V0_9ASCO</name>
<evidence type="ECO:0008006" key="4">
    <source>
        <dbReference type="Google" id="ProtNLM"/>
    </source>
</evidence>
<dbReference type="OrthoDB" id="3992332at2759"/>
<reference evidence="2" key="1">
    <citation type="journal article" date="2021" name="Open Biol.">
        <title>Shared evolutionary footprints suggest mitochondrial oxidative damage underlies multiple complex I losses in fungi.</title>
        <authorList>
            <person name="Schikora-Tamarit M.A."/>
            <person name="Marcet-Houben M."/>
            <person name="Nosek J."/>
            <person name="Gabaldon T."/>
        </authorList>
    </citation>
    <scope>NUCLEOTIDE SEQUENCE</scope>
    <source>
        <strain evidence="2">CBS6075</strain>
    </source>
</reference>
<organism evidence="2 3">
    <name type="scientific">Ogataea philodendri</name>
    <dbReference type="NCBI Taxonomy" id="1378263"/>
    <lineage>
        <taxon>Eukaryota</taxon>
        <taxon>Fungi</taxon>
        <taxon>Dikarya</taxon>
        <taxon>Ascomycota</taxon>
        <taxon>Saccharomycotina</taxon>
        <taxon>Pichiomycetes</taxon>
        <taxon>Pichiales</taxon>
        <taxon>Pichiaceae</taxon>
        <taxon>Ogataea</taxon>
    </lineage>
</organism>
<dbReference type="AlphaFoldDB" id="A0A9P8T4V0"/>
<dbReference type="Gene3D" id="3.30.9.10">
    <property type="entry name" value="D-Amino Acid Oxidase, subunit A, domain 2"/>
    <property type="match status" value="1"/>
</dbReference>
<feature type="signal peptide" evidence="1">
    <location>
        <begin position="1"/>
        <end position="18"/>
    </location>
</feature>
<feature type="chain" id="PRO_5040394415" description="FAD dependent oxidoreductase domain-containing protein" evidence="1">
    <location>
        <begin position="19"/>
        <end position="296"/>
    </location>
</feature>